<sequence length="338" mass="37206">MMSSIKNTGLDKHYFNSYPYWNRLLVDDLLDVSRVTRGLVTLEKTKLDAKRIFPDAVEQVRPLIEARRHRLIVHTPPDSAFVLGDIKRLVQVVTNLLTNAAKFTPEGGEIVLSMEVDRGHIRIAVSDNGVGMTPEFQARAFELFAQAARTSDRSQGGLGIGLALVKSLMELHGGGVTVHSDGVGKGCQFVVCLPHIAEKEFSANHELEARNPAHPSKALRVMVVDDNVDAAKMLALLIEALGHQVVVEHHALRALERVAIETPDVFLLDIGLPDIDGNELSRRLRMHPEAMKAILIAVTGYGHESDRERSLTAGFDHHLVKPIDLTTLSSILSKISQL</sequence>
<dbReference type="InterPro" id="IPR005467">
    <property type="entry name" value="His_kinase_dom"/>
</dbReference>
<dbReference type="PANTHER" id="PTHR43547">
    <property type="entry name" value="TWO-COMPONENT HISTIDINE KINASE"/>
    <property type="match status" value="1"/>
</dbReference>
<dbReference type="InterPro" id="IPR011006">
    <property type="entry name" value="CheY-like_superfamily"/>
</dbReference>
<dbReference type="PANTHER" id="PTHR43547:SF2">
    <property type="entry name" value="HYBRID SIGNAL TRANSDUCTION HISTIDINE KINASE C"/>
    <property type="match status" value="1"/>
</dbReference>
<dbReference type="SMART" id="SM00387">
    <property type="entry name" value="HATPase_c"/>
    <property type="match status" value="1"/>
</dbReference>
<evidence type="ECO:0000256" key="4">
    <source>
        <dbReference type="ARBA" id="ARBA00022553"/>
    </source>
</evidence>
<dbReference type="Proteomes" id="UP000622890">
    <property type="component" value="Unassembled WGS sequence"/>
</dbReference>
<keyword evidence="6" id="KW-0418">Kinase</keyword>
<accession>A0A934SXQ6</accession>
<feature type="modified residue" description="4-aspartylphosphate" evidence="7">
    <location>
        <position position="269"/>
    </location>
</feature>
<dbReference type="GO" id="GO:0000155">
    <property type="term" value="F:phosphorelay sensor kinase activity"/>
    <property type="evidence" value="ECO:0007669"/>
    <property type="project" value="TreeGrafter"/>
</dbReference>
<keyword evidence="11" id="KW-1185">Reference proteome</keyword>
<evidence type="ECO:0000256" key="6">
    <source>
        <dbReference type="ARBA" id="ARBA00022777"/>
    </source>
</evidence>
<dbReference type="InterPro" id="IPR004358">
    <property type="entry name" value="Sig_transdc_His_kin-like_C"/>
</dbReference>
<organism evidence="10 11">
    <name type="scientific">Noviherbaspirillum pedocola</name>
    <dbReference type="NCBI Taxonomy" id="2801341"/>
    <lineage>
        <taxon>Bacteria</taxon>
        <taxon>Pseudomonadati</taxon>
        <taxon>Pseudomonadota</taxon>
        <taxon>Betaproteobacteria</taxon>
        <taxon>Burkholderiales</taxon>
        <taxon>Oxalobacteraceae</taxon>
        <taxon>Noviherbaspirillum</taxon>
    </lineage>
</organism>
<evidence type="ECO:0000259" key="9">
    <source>
        <dbReference type="PROSITE" id="PS50110"/>
    </source>
</evidence>
<dbReference type="SMART" id="SM00448">
    <property type="entry name" value="REC"/>
    <property type="match status" value="1"/>
</dbReference>
<dbReference type="InterPro" id="IPR003594">
    <property type="entry name" value="HATPase_dom"/>
</dbReference>
<comment type="caution">
    <text evidence="10">The sequence shown here is derived from an EMBL/GenBank/DDBJ whole genome shotgun (WGS) entry which is preliminary data.</text>
</comment>
<evidence type="ECO:0000256" key="2">
    <source>
        <dbReference type="ARBA" id="ARBA00004429"/>
    </source>
</evidence>
<comment type="subcellular location">
    <subcellularLocation>
        <location evidence="2">Cell inner membrane</location>
        <topology evidence="2">Multi-pass membrane protein</topology>
    </subcellularLocation>
</comment>
<dbReference type="Pfam" id="PF02518">
    <property type="entry name" value="HATPase_c"/>
    <property type="match status" value="1"/>
</dbReference>
<dbReference type="EMBL" id="JAEPBG010000027">
    <property type="protein sequence ID" value="MBK4738781.1"/>
    <property type="molecule type" value="Genomic_DNA"/>
</dbReference>
<keyword evidence="4 7" id="KW-0597">Phosphoprotein</keyword>
<gene>
    <name evidence="10" type="ORF">JJB74_29570</name>
</gene>
<dbReference type="GO" id="GO:0005886">
    <property type="term" value="C:plasma membrane"/>
    <property type="evidence" value="ECO:0007669"/>
    <property type="project" value="UniProtKB-SubCell"/>
</dbReference>
<feature type="domain" description="Histidine kinase" evidence="8">
    <location>
        <begin position="25"/>
        <end position="197"/>
    </location>
</feature>
<dbReference type="SUPFAM" id="SSF52172">
    <property type="entry name" value="CheY-like"/>
    <property type="match status" value="1"/>
</dbReference>
<dbReference type="PRINTS" id="PR00344">
    <property type="entry name" value="BCTRLSENSOR"/>
</dbReference>
<proteinExistence type="predicted"/>
<evidence type="ECO:0000313" key="10">
    <source>
        <dbReference type="EMBL" id="MBK4738781.1"/>
    </source>
</evidence>
<evidence type="ECO:0000259" key="8">
    <source>
        <dbReference type="PROSITE" id="PS50109"/>
    </source>
</evidence>
<evidence type="ECO:0000313" key="11">
    <source>
        <dbReference type="Proteomes" id="UP000622890"/>
    </source>
</evidence>
<feature type="domain" description="Response regulatory" evidence="9">
    <location>
        <begin position="220"/>
        <end position="336"/>
    </location>
</feature>
<evidence type="ECO:0000256" key="1">
    <source>
        <dbReference type="ARBA" id="ARBA00000085"/>
    </source>
</evidence>
<reference evidence="10" key="1">
    <citation type="submission" date="2021-01" db="EMBL/GenBank/DDBJ databases">
        <title>Genome sequence of strain Noviherbaspirillum sp. DKR-6.</title>
        <authorList>
            <person name="Chaudhary D.K."/>
        </authorList>
    </citation>
    <scope>NUCLEOTIDE SEQUENCE</scope>
    <source>
        <strain evidence="10">DKR-6</strain>
    </source>
</reference>
<keyword evidence="5" id="KW-0808">Transferase</keyword>
<dbReference type="PROSITE" id="PS50110">
    <property type="entry name" value="RESPONSE_REGULATORY"/>
    <property type="match status" value="1"/>
</dbReference>
<evidence type="ECO:0000256" key="3">
    <source>
        <dbReference type="ARBA" id="ARBA00012438"/>
    </source>
</evidence>
<protein>
    <recommendedName>
        <fullName evidence="3">histidine kinase</fullName>
        <ecNumber evidence="3">2.7.13.3</ecNumber>
    </recommendedName>
</protein>
<dbReference type="SUPFAM" id="SSF55874">
    <property type="entry name" value="ATPase domain of HSP90 chaperone/DNA topoisomerase II/histidine kinase"/>
    <property type="match status" value="1"/>
</dbReference>
<dbReference type="PROSITE" id="PS50109">
    <property type="entry name" value="HIS_KIN"/>
    <property type="match status" value="1"/>
</dbReference>
<dbReference type="FunFam" id="3.30.565.10:FF:000006">
    <property type="entry name" value="Sensor histidine kinase WalK"/>
    <property type="match status" value="1"/>
</dbReference>
<dbReference type="CDD" id="cd17580">
    <property type="entry name" value="REC_2_DhkD-like"/>
    <property type="match status" value="1"/>
</dbReference>
<dbReference type="EC" id="2.7.13.3" evidence="3"/>
<comment type="catalytic activity">
    <reaction evidence="1">
        <text>ATP + protein L-histidine = ADP + protein N-phospho-L-histidine.</text>
        <dbReference type="EC" id="2.7.13.3"/>
    </reaction>
</comment>
<dbReference type="InterPro" id="IPR036890">
    <property type="entry name" value="HATPase_C_sf"/>
</dbReference>
<dbReference type="Gene3D" id="3.30.565.10">
    <property type="entry name" value="Histidine kinase-like ATPase, C-terminal domain"/>
    <property type="match status" value="1"/>
</dbReference>
<dbReference type="InterPro" id="IPR001789">
    <property type="entry name" value="Sig_transdc_resp-reg_receiver"/>
</dbReference>
<dbReference type="Gene3D" id="3.40.50.2300">
    <property type="match status" value="1"/>
</dbReference>
<evidence type="ECO:0000256" key="7">
    <source>
        <dbReference type="PROSITE-ProRule" id="PRU00169"/>
    </source>
</evidence>
<dbReference type="Pfam" id="PF00072">
    <property type="entry name" value="Response_reg"/>
    <property type="match status" value="1"/>
</dbReference>
<evidence type="ECO:0000256" key="5">
    <source>
        <dbReference type="ARBA" id="ARBA00022679"/>
    </source>
</evidence>
<name>A0A934SXQ6_9BURK</name>
<dbReference type="AlphaFoldDB" id="A0A934SXQ6"/>